<dbReference type="Proteomes" id="UP000095767">
    <property type="component" value="Unassembled WGS sequence"/>
</dbReference>
<evidence type="ECO:0000313" key="8">
    <source>
        <dbReference type="EMBL" id="OEL18458.1"/>
    </source>
</evidence>
<evidence type="ECO:0000256" key="5">
    <source>
        <dbReference type="ARBA" id="ARBA00023136"/>
    </source>
</evidence>
<dbReference type="GO" id="GO:0016020">
    <property type="term" value="C:membrane"/>
    <property type="evidence" value="ECO:0007669"/>
    <property type="project" value="UniProtKB-SubCell"/>
</dbReference>
<feature type="transmembrane region" description="Helical" evidence="6">
    <location>
        <begin position="136"/>
        <end position="157"/>
    </location>
</feature>
<keyword evidence="5 6" id="KW-0472">Membrane</keyword>
<dbReference type="InterPro" id="IPR037185">
    <property type="entry name" value="EmrE-like"/>
</dbReference>
<dbReference type="EMBL" id="LWDX02056571">
    <property type="protein sequence ID" value="OEL18458.1"/>
    <property type="molecule type" value="Genomic_DNA"/>
</dbReference>
<keyword evidence="4 6" id="KW-1133">Transmembrane helix</keyword>
<dbReference type="InterPro" id="IPR030184">
    <property type="entry name" value="WAT1-related"/>
</dbReference>
<feature type="transmembrane region" description="Helical" evidence="6">
    <location>
        <begin position="215"/>
        <end position="239"/>
    </location>
</feature>
<evidence type="ECO:0000256" key="4">
    <source>
        <dbReference type="ARBA" id="ARBA00022989"/>
    </source>
</evidence>
<name>A0A1E5V040_9POAL</name>
<evidence type="ECO:0000256" key="3">
    <source>
        <dbReference type="ARBA" id="ARBA00022692"/>
    </source>
</evidence>
<sequence length="249" mass="27375">MATTMGGKGRKRRPYAVGVAIQVIYAATIVISKASFDQGLSVFVYILYRQAAASLLLLPMAILLERRNAPPMSFRLLLKMFLYALFNTLGTCLYNTSLKYTSATAAAAICSSIPVITFFLALLLRMEAMKLRSSPGMAKAAGMTLCLAGVLVIALYAGPLLNPLNRHRVLADHGNKHAAAAHGVVSKGLWITGTFLMLLACVAWSLWIVFQVNQFLLIIIIMRVWIFFFFSPHCVWGFIDTNVQCRGCC</sequence>
<comment type="similarity">
    <text evidence="2 6">Belongs to the drug/metabolite transporter (DMT) superfamily. Plant drug/metabolite exporter (P-DME) (TC 2.A.7.4) family.</text>
</comment>
<evidence type="ECO:0000256" key="1">
    <source>
        <dbReference type="ARBA" id="ARBA00004141"/>
    </source>
</evidence>
<dbReference type="SUPFAM" id="SSF103481">
    <property type="entry name" value="Multidrug resistance efflux transporter EmrE"/>
    <property type="match status" value="1"/>
</dbReference>
<dbReference type="InterPro" id="IPR000620">
    <property type="entry name" value="EamA_dom"/>
</dbReference>
<proteinExistence type="inferred from homology"/>
<gene>
    <name evidence="8" type="ORF">BAE44_0020521</name>
</gene>
<dbReference type="OrthoDB" id="1718296at2759"/>
<feature type="transmembrane region" description="Helical" evidence="6">
    <location>
        <begin position="189"/>
        <end position="210"/>
    </location>
</feature>
<evidence type="ECO:0000256" key="2">
    <source>
        <dbReference type="ARBA" id="ARBA00007635"/>
    </source>
</evidence>
<feature type="transmembrane region" description="Helical" evidence="6">
    <location>
        <begin position="42"/>
        <end position="64"/>
    </location>
</feature>
<feature type="transmembrane region" description="Helical" evidence="6">
    <location>
        <begin position="103"/>
        <end position="124"/>
    </location>
</feature>
<accession>A0A1E5V040</accession>
<reference evidence="8 9" key="1">
    <citation type="submission" date="2016-09" db="EMBL/GenBank/DDBJ databases">
        <title>The draft genome of Dichanthelium oligosanthes: A C3 panicoid grass species.</title>
        <authorList>
            <person name="Studer A.J."/>
            <person name="Schnable J.C."/>
            <person name="Brutnell T.P."/>
        </authorList>
    </citation>
    <scope>NUCLEOTIDE SEQUENCE [LARGE SCALE GENOMIC DNA]</scope>
    <source>
        <strain evidence="9">cv. Kellogg 1175</strain>
        <tissue evidence="8">Leaf</tissue>
    </source>
</reference>
<dbReference type="GO" id="GO:0022857">
    <property type="term" value="F:transmembrane transporter activity"/>
    <property type="evidence" value="ECO:0007669"/>
    <property type="project" value="InterPro"/>
</dbReference>
<evidence type="ECO:0000256" key="6">
    <source>
        <dbReference type="RuleBase" id="RU363077"/>
    </source>
</evidence>
<dbReference type="AlphaFoldDB" id="A0A1E5V040"/>
<keyword evidence="9" id="KW-1185">Reference proteome</keyword>
<protein>
    <recommendedName>
        <fullName evidence="6">WAT1-related protein</fullName>
    </recommendedName>
</protein>
<organism evidence="8 9">
    <name type="scientific">Dichanthelium oligosanthes</name>
    <dbReference type="NCBI Taxonomy" id="888268"/>
    <lineage>
        <taxon>Eukaryota</taxon>
        <taxon>Viridiplantae</taxon>
        <taxon>Streptophyta</taxon>
        <taxon>Embryophyta</taxon>
        <taxon>Tracheophyta</taxon>
        <taxon>Spermatophyta</taxon>
        <taxon>Magnoliopsida</taxon>
        <taxon>Liliopsida</taxon>
        <taxon>Poales</taxon>
        <taxon>Poaceae</taxon>
        <taxon>PACMAD clade</taxon>
        <taxon>Panicoideae</taxon>
        <taxon>Panicodae</taxon>
        <taxon>Paniceae</taxon>
        <taxon>Dichantheliinae</taxon>
        <taxon>Dichanthelium</taxon>
    </lineage>
</organism>
<evidence type="ECO:0000313" key="9">
    <source>
        <dbReference type="Proteomes" id="UP000095767"/>
    </source>
</evidence>
<dbReference type="Pfam" id="PF00892">
    <property type="entry name" value="EamA"/>
    <property type="match status" value="1"/>
</dbReference>
<keyword evidence="3 6" id="KW-0812">Transmembrane</keyword>
<feature type="transmembrane region" description="Helical" evidence="6">
    <location>
        <begin position="15"/>
        <end position="36"/>
    </location>
</feature>
<feature type="domain" description="EamA" evidence="7">
    <location>
        <begin position="19"/>
        <end position="154"/>
    </location>
</feature>
<comment type="subcellular location">
    <subcellularLocation>
        <location evidence="1 6">Membrane</location>
        <topology evidence="1 6">Multi-pass membrane protein</topology>
    </subcellularLocation>
</comment>
<dbReference type="PANTHER" id="PTHR31218">
    <property type="entry name" value="WAT1-RELATED PROTEIN"/>
    <property type="match status" value="1"/>
</dbReference>
<feature type="transmembrane region" description="Helical" evidence="6">
    <location>
        <begin position="76"/>
        <end position="97"/>
    </location>
</feature>
<comment type="caution">
    <text evidence="8">The sequence shown here is derived from an EMBL/GenBank/DDBJ whole genome shotgun (WGS) entry which is preliminary data.</text>
</comment>
<dbReference type="STRING" id="888268.A0A1E5V040"/>
<evidence type="ECO:0000259" key="7">
    <source>
        <dbReference type="Pfam" id="PF00892"/>
    </source>
</evidence>